<dbReference type="PROSITE" id="PS50977">
    <property type="entry name" value="HTH_TETR_2"/>
    <property type="match status" value="1"/>
</dbReference>
<dbReference type="InterPro" id="IPR009057">
    <property type="entry name" value="Homeodomain-like_sf"/>
</dbReference>
<gene>
    <name evidence="7" type="ORF">BH719_02485</name>
</gene>
<dbReference type="STRING" id="178339.BH719_02485"/>
<dbReference type="GO" id="GO:0003700">
    <property type="term" value="F:DNA-binding transcription factor activity"/>
    <property type="evidence" value="ECO:0007669"/>
    <property type="project" value="TreeGrafter"/>
</dbReference>
<dbReference type="PRINTS" id="PR00455">
    <property type="entry name" value="HTHTETR"/>
</dbReference>
<dbReference type="GO" id="GO:0045892">
    <property type="term" value="P:negative regulation of DNA-templated transcription"/>
    <property type="evidence" value="ECO:0007669"/>
    <property type="project" value="UniProtKB-ARBA"/>
</dbReference>
<evidence type="ECO:0000313" key="8">
    <source>
        <dbReference type="Proteomes" id="UP000095214"/>
    </source>
</evidence>
<dbReference type="OrthoDB" id="7505659at2"/>
<keyword evidence="1" id="KW-0805">Transcription regulation</keyword>
<dbReference type="InterPro" id="IPR049149">
    <property type="entry name" value="TetR/AcrR_C"/>
</dbReference>
<keyword evidence="8" id="KW-1185">Reference proteome</keyword>
<dbReference type="Proteomes" id="UP000095214">
    <property type="component" value="Chromosome"/>
</dbReference>
<dbReference type="KEGG" id="phon:BH719_02485"/>
<dbReference type="InterPro" id="IPR001647">
    <property type="entry name" value="HTH_TetR"/>
</dbReference>
<reference evidence="7 8" key="1">
    <citation type="submission" date="2016-09" db="EMBL/GenBank/DDBJ databases">
        <title>Complete genome sequence of Actinomyces hongkongensis HKU8.</title>
        <authorList>
            <person name="Gao Y.-X."/>
            <person name="Zhou Y.-Y."/>
            <person name="Xie Y."/>
            <person name="Wang M."/>
            <person name="Wang S.-J."/>
            <person name="Shen S.-G."/>
        </authorList>
    </citation>
    <scope>NUCLEOTIDE SEQUENCE [LARGE SCALE GENOMIC DNA]</scope>
    <source>
        <strain evidence="7 8">HKU8</strain>
    </source>
</reference>
<feature type="region of interest" description="Disordered" evidence="5">
    <location>
        <begin position="204"/>
        <end position="226"/>
    </location>
</feature>
<evidence type="ECO:0000259" key="6">
    <source>
        <dbReference type="PROSITE" id="PS50977"/>
    </source>
</evidence>
<name>A0A1D8B179_9ACTO</name>
<dbReference type="PANTHER" id="PTHR30055">
    <property type="entry name" value="HTH-TYPE TRANSCRIPTIONAL REGULATOR RUTR"/>
    <property type="match status" value="1"/>
</dbReference>
<keyword evidence="3" id="KW-0804">Transcription</keyword>
<dbReference type="RefSeq" id="WP_009743165.1">
    <property type="nucleotide sequence ID" value="NZ_CP017298.1"/>
</dbReference>
<dbReference type="InterPro" id="IPR023772">
    <property type="entry name" value="DNA-bd_HTH_TetR-type_CS"/>
</dbReference>
<dbReference type="SUPFAM" id="SSF46689">
    <property type="entry name" value="Homeodomain-like"/>
    <property type="match status" value="1"/>
</dbReference>
<dbReference type="InterPro" id="IPR050109">
    <property type="entry name" value="HTH-type_TetR-like_transc_reg"/>
</dbReference>
<evidence type="ECO:0000256" key="2">
    <source>
        <dbReference type="ARBA" id="ARBA00023125"/>
    </source>
</evidence>
<dbReference type="Pfam" id="PF00440">
    <property type="entry name" value="TetR_N"/>
    <property type="match status" value="1"/>
</dbReference>
<evidence type="ECO:0000256" key="3">
    <source>
        <dbReference type="ARBA" id="ARBA00023163"/>
    </source>
</evidence>
<dbReference type="AlphaFoldDB" id="A0A1D8B179"/>
<feature type="DNA-binding region" description="H-T-H motif" evidence="4">
    <location>
        <begin position="35"/>
        <end position="54"/>
    </location>
</feature>
<accession>A0A1D8B179</accession>
<proteinExistence type="predicted"/>
<sequence>MAPKPRSTKAAPSRRAEILDTAQRLFIAKGFQNTSVEDIIAEIGIAKGTLYYHFSSKDEILRAIIGRTTQRAASAARAVAEGPGGAIGKFAAVVAASRVDQPERELAEELHASGNAQFHILTIVEMVRALAPVLTDVVEQGIVEGVFSTPHPRETVEILLTSAGMLLDEGIFTGDHDELARRTRGLVHAAETLLGCEPGTFASMASGGPQPIPHTDAEAPQCCSDS</sequence>
<dbReference type="Pfam" id="PF21303">
    <property type="entry name" value="TetR_C_39"/>
    <property type="match status" value="1"/>
</dbReference>
<keyword evidence="2 4" id="KW-0238">DNA-binding</keyword>
<dbReference type="FunFam" id="1.10.10.60:FF:000141">
    <property type="entry name" value="TetR family transcriptional regulator"/>
    <property type="match status" value="1"/>
</dbReference>
<evidence type="ECO:0000313" key="7">
    <source>
        <dbReference type="EMBL" id="AOS46872.1"/>
    </source>
</evidence>
<dbReference type="PANTHER" id="PTHR30055:SF237">
    <property type="entry name" value="TRANSCRIPTIONAL REPRESSOR MCE3R"/>
    <property type="match status" value="1"/>
</dbReference>
<dbReference type="GO" id="GO:0000976">
    <property type="term" value="F:transcription cis-regulatory region binding"/>
    <property type="evidence" value="ECO:0007669"/>
    <property type="project" value="TreeGrafter"/>
</dbReference>
<evidence type="ECO:0000256" key="1">
    <source>
        <dbReference type="ARBA" id="ARBA00023015"/>
    </source>
</evidence>
<evidence type="ECO:0000256" key="5">
    <source>
        <dbReference type="SAM" id="MobiDB-lite"/>
    </source>
</evidence>
<dbReference type="PROSITE" id="PS01081">
    <property type="entry name" value="HTH_TETR_1"/>
    <property type="match status" value="1"/>
</dbReference>
<feature type="domain" description="HTH tetR-type" evidence="6">
    <location>
        <begin position="12"/>
        <end position="72"/>
    </location>
</feature>
<dbReference type="Gene3D" id="1.10.357.10">
    <property type="entry name" value="Tetracycline Repressor, domain 2"/>
    <property type="match status" value="1"/>
</dbReference>
<dbReference type="EMBL" id="CP017298">
    <property type="protein sequence ID" value="AOS46872.1"/>
    <property type="molecule type" value="Genomic_DNA"/>
</dbReference>
<organism evidence="7 8">
    <name type="scientific">Pauljensenia hongkongensis</name>
    <dbReference type="NCBI Taxonomy" id="178339"/>
    <lineage>
        <taxon>Bacteria</taxon>
        <taxon>Bacillati</taxon>
        <taxon>Actinomycetota</taxon>
        <taxon>Actinomycetes</taxon>
        <taxon>Actinomycetales</taxon>
        <taxon>Actinomycetaceae</taxon>
        <taxon>Pauljensenia</taxon>
    </lineage>
</organism>
<evidence type="ECO:0000256" key="4">
    <source>
        <dbReference type="PROSITE-ProRule" id="PRU00335"/>
    </source>
</evidence>
<protein>
    <submittedName>
        <fullName evidence="7">TetR family transcriptional regulator</fullName>
    </submittedName>
</protein>